<evidence type="ECO:0000256" key="2">
    <source>
        <dbReference type="ARBA" id="ARBA00007104"/>
    </source>
</evidence>
<organism evidence="11 12">
    <name type="scientific">Mucor plumbeus</name>
    <dbReference type="NCBI Taxonomy" id="97098"/>
    <lineage>
        <taxon>Eukaryota</taxon>
        <taxon>Fungi</taxon>
        <taxon>Fungi incertae sedis</taxon>
        <taxon>Mucoromycota</taxon>
        <taxon>Mucoromycotina</taxon>
        <taxon>Mucoromycetes</taxon>
        <taxon>Mucorales</taxon>
        <taxon>Mucorineae</taxon>
        <taxon>Mucoraceae</taxon>
        <taxon>Mucor</taxon>
    </lineage>
</organism>
<reference evidence="11" key="1">
    <citation type="submission" date="2020-12" db="EMBL/GenBank/DDBJ databases">
        <title>Metabolic potential, ecology and presence of endohyphal bacteria is reflected in genomic diversity of Mucoromycotina.</title>
        <authorList>
            <person name="Muszewska A."/>
            <person name="Okrasinska A."/>
            <person name="Steczkiewicz K."/>
            <person name="Drgas O."/>
            <person name="Orlowska M."/>
            <person name="Perlinska-Lenart U."/>
            <person name="Aleksandrzak-Piekarczyk T."/>
            <person name="Szatraj K."/>
            <person name="Zielenkiewicz U."/>
            <person name="Pilsyk S."/>
            <person name="Malc E."/>
            <person name="Mieczkowski P."/>
            <person name="Kruszewska J.S."/>
            <person name="Biernat P."/>
            <person name="Pawlowska J."/>
        </authorList>
    </citation>
    <scope>NUCLEOTIDE SEQUENCE</scope>
    <source>
        <strain evidence="11">CBS 226.32</strain>
    </source>
</reference>
<evidence type="ECO:0000256" key="4">
    <source>
        <dbReference type="ARBA" id="ARBA00022729"/>
    </source>
</evidence>
<evidence type="ECO:0000256" key="7">
    <source>
        <dbReference type="ARBA" id="ARBA00037847"/>
    </source>
</evidence>
<dbReference type="Pfam" id="PF01105">
    <property type="entry name" value="EMP24_GP25L"/>
    <property type="match status" value="1"/>
</dbReference>
<gene>
    <name evidence="11" type="ORF">INT46_011593</name>
</gene>
<evidence type="ECO:0000259" key="10">
    <source>
        <dbReference type="PROSITE" id="PS50866"/>
    </source>
</evidence>
<evidence type="ECO:0000256" key="9">
    <source>
        <dbReference type="SAM" id="SignalP"/>
    </source>
</evidence>
<dbReference type="SUPFAM" id="SSF101576">
    <property type="entry name" value="Supernatant protein factor (SPF), C-terminal domain"/>
    <property type="match status" value="1"/>
</dbReference>
<dbReference type="GO" id="GO:0012505">
    <property type="term" value="C:endomembrane system"/>
    <property type="evidence" value="ECO:0007669"/>
    <property type="project" value="UniProtKB-SubCell"/>
</dbReference>
<keyword evidence="12" id="KW-1185">Reference proteome</keyword>
<comment type="caution">
    <text evidence="11">The sequence shown here is derived from an EMBL/GenBank/DDBJ whole genome shotgun (WGS) entry which is preliminary data.</text>
</comment>
<accession>A0A8H7QRQ3</accession>
<keyword evidence="5" id="KW-1133">Transmembrane helix</keyword>
<dbReference type="EMBL" id="JAEPRC010000472">
    <property type="protein sequence ID" value="KAG2196528.1"/>
    <property type="molecule type" value="Genomic_DNA"/>
</dbReference>
<dbReference type="PROSITE" id="PS50866">
    <property type="entry name" value="GOLD"/>
    <property type="match status" value="1"/>
</dbReference>
<dbReference type="Proteomes" id="UP000650833">
    <property type="component" value="Unassembled WGS sequence"/>
</dbReference>
<dbReference type="OrthoDB" id="1929172at2759"/>
<dbReference type="InterPro" id="IPR036598">
    <property type="entry name" value="GOLD_dom_sf"/>
</dbReference>
<protein>
    <recommendedName>
        <fullName evidence="10">GOLD domain-containing protein</fullName>
    </recommendedName>
</protein>
<keyword evidence="3 8" id="KW-0812">Transmembrane</keyword>
<evidence type="ECO:0000256" key="1">
    <source>
        <dbReference type="ARBA" id="ARBA00004479"/>
    </source>
</evidence>
<dbReference type="SMART" id="SM01190">
    <property type="entry name" value="EMP24_GP25L"/>
    <property type="match status" value="1"/>
</dbReference>
<dbReference type="PANTHER" id="PTHR22811">
    <property type="entry name" value="TRANSMEMBRANE EMP24 DOMAIN-CONTAINING PROTEIN"/>
    <property type="match status" value="1"/>
</dbReference>
<dbReference type="AlphaFoldDB" id="A0A8H7QRQ3"/>
<evidence type="ECO:0000256" key="5">
    <source>
        <dbReference type="ARBA" id="ARBA00022989"/>
    </source>
</evidence>
<evidence type="ECO:0000313" key="11">
    <source>
        <dbReference type="EMBL" id="KAG2196528.1"/>
    </source>
</evidence>
<proteinExistence type="inferred from homology"/>
<keyword evidence="6" id="KW-0472">Membrane</keyword>
<feature type="domain" description="GOLD" evidence="10">
    <location>
        <begin position="1"/>
        <end position="80"/>
    </location>
</feature>
<evidence type="ECO:0000256" key="8">
    <source>
        <dbReference type="RuleBase" id="RU003827"/>
    </source>
</evidence>
<evidence type="ECO:0000313" key="12">
    <source>
        <dbReference type="Proteomes" id="UP000650833"/>
    </source>
</evidence>
<dbReference type="GO" id="GO:0016020">
    <property type="term" value="C:membrane"/>
    <property type="evidence" value="ECO:0007669"/>
    <property type="project" value="UniProtKB-SubCell"/>
</dbReference>
<evidence type="ECO:0000256" key="3">
    <source>
        <dbReference type="ARBA" id="ARBA00022692"/>
    </source>
</evidence>
<dbReference type="InterPro" id="IPR015720">
    <property type="entry name" value="Emp24-like"/>
</dbReference>
<dbReference type="InterPro" id="IPR009038">
    <property type="entry name" value="GOLD_dom"/>
</dbReference>
<sequence>MKLRKATIFSVLLDLTLVQQGGAFDIDFNILDPNGESILSGEEKQDAYIFFADLIGEYSFCFSNEMSTWTDKLADFEINMENEQSDQYQKTKDKDNPVKVTEFEESVARISSSATKIIRKQKYLRTRGNCNFTTVRKRR</sequence>
<name>A0A8H7QRQ3_9FUNG</name>
<comment type="similarity">
    <text evidence="2 8">Belongs to the EMP24/GP25L family.</text>
</comment>
<keyword evidence="4 9" id="KW-0732">Signal</keyword>
<comment type="subcellular location">
    <subcellularLocation>
        <location evidence="7">Endomembrane system</location>
        <topology evidence="7">Single-pass membrane protein</topology>
    </subcellularLocation>
    <subcellularLocation>
        <location evidence="1 8">Membrane</location>
        <topology evidence="1 8">Single-pass type I membrane protein</topology>
    </subcellularLocation>
</comment>
<feature type="signal peptide" evidence="9">
    <location>
        <begin position="1"/>
        <end position="23"/>
    </location>
</feature>
<feature type="chain" id="PRO_5034271297" description="GOLD domain-containing protein" evidence="9">
    <location>
        <begin position="24"/>
        <end position="139"/>
    </location>
</feature>
<evidence type="ECO:0000256" key="6">
    <source>
        <dbReference type="ARBA" id="ARBA00023136"/>
    </source>
</evidence>